<gene>
    <name evidence="1" type="ORF">CVT25_005362</name>
</gene>
<proteinExistence type="predicted"/>
<dbReference type="InParanoid" id="A0A409XS38"/>
<name>A0A409XS38_PSICY</name>
<accession>A0A409XS38</accession>
<keyword evidence="2" id="KW-1185">Reference proteome</keyword>
<sequence length="103" mass="11173">MVGYGLESMVKVKICYPPTLRGQLDLHLGILHVEEEDQVALGPGMMADKCWSSSVFRGMGCKREVIAVGRASIPIPSDVATSTNINNDIALQNDQRNRGQGLC</sequence>
<reference evidence="1 2" key="1">
    <citation type="journal article" date="2018" name="Evol. Lett.">
        <title>Horizontal gene cluster transfer increased hallucinogenic mushroom diversity.</title>
        <authorList>
            <person name="Reynolds H.T."/>
            <person name="Vijayakumar V."/>
            <person name="Gluck-Thaler E."/>
            <person name="Korotkin H.B."/>
            <person name="Matheny P.B."/>
            <person name="Slot J.C."/>
        </authorList>
    </citation>
    <scope>NUCLEOTIDE SEQUENCE [LARGE SCALE GENOMIC DNA]</scope>
    <source>
        <strain evidence="1 2">2631</strain>
    </source>
</reference>
<dbReference type="AlphaFoldDB" id="A0A409XS38"/>
<dbReference type="Proteomes" id="UP000283269">
    <property type="component" value="Unassembled WGS sequence"/>
</dbReference>
<comment type="caution">
    <text evidence="1">The sequence shown here is derived from an EMBL/GenBank/DDBJ whole genome shotgun (WGS) entry which is preliminary data.</text>
</comment>
<evidence type="ECO:0000313" key="1">
    <source>
        <dbReference type="EMBL" id="PPQ93530.1"/>
    </source>
</evidence>
<protein>
    <submittedName>
        <fullName evidence="1">Uncharacterized protein</fullName>
    </submittedName>
</protein>
<organism evidence="1 2">
    <name type="scientific">Psilocybe cyanescens</name>
    <dbReference type="NCBI Taxonomy" id="93625"/>
    <lineage>
        <taxon>Eukaryota</taxon>
        <taxon>Fungi</taxon>
        <taxon>Dikarya</taxon>
        <taxon>Basidiomycota</taxon>
        <taxon>Agaricomycotina</taxon>
        <taxon>Agaricomycetes</taxon>
        <taxon>Agaricomycetidae</taxon>
        <taxon>Agaricales</taxon>
        <taxon>Agaricineae</taxon>
        <taxon>Strophariaceae</taxon>
        <taxon>Psilocybe</taxon>
    </lineage>
</organism>
<dbReference type="EMBL" id="NHYD01000715">
    <property type="protein sequence ID" value="PPQ93530.1"/>
    <property type="molecule type" value="Genomic_DNA"/>
</dbReference>
<evidence type="ECO:0000313" key="2">
    <source>
        <dbReference type="Proteomes" id="UP000283269"/>
    </source>
</evidence>